<reference evidence="2" key="1">
    <citation type="submission" date="2016-10" db="EMBL/GenBank/DDBJ databases">
        <authorList>
            <person name="Varghese N."/>
        </authorList>
    </citation>
    <scope>NUCLEOTIDE SEQUENCE [LARGE SCALE GENOMIC DNA]</scope>
    <source>
        <strain evidence="2">DSM 18820</strain>
    </source>
</reference>
<dbReference type="Proteomes" id="UP000182491">
    <property type="component" value="Unassembled WGS sequence"/>
</dbReference>
<sequence>MHYKSKNFLLHLVMIAGIPAPDFMPTLAGLFGFTGKNTSQEVPVNRDS</sequence>
<name>A0A1I7FK15_9BACT</name>
<protein>
    <submittedName>
        <fullName evidence="1">Uncharacterized protein</fullName>
    </submittedName>
</protein>
<dbReference type="AlphaFoldDB" id="A0A1I7FK15"/>
<dbReference type="EMBL" id="FPCA01000001">
    <property type="protein sequence ID" value="SFU36539.1"/>
    <property type="molecule type" value="Genomic_DNA"/>
</dbReference>
<evidence type="ECO:0000313" key="2">
    <source>
        <dbReference type="Proteomes" id="UP000182491"/>
    </source>
</evidence>
<keyword evidence="2" id="KW-1185">Reference proteome</keyword>
<proteinExistence type="predicted"/>
<organism evidence="1 2">
    <name type="scientific">Pontibacter akesuensis</name>
    <dbReference type="NCBI Taxonomy" id="388950"/>
    <lineage>
        <taxon>Bacteria</taxon>
        <taxon>Pseudomonadati</taxon>
        <taxon>Bacteroidota</taxon>
        <taxon>Cytophagia</taxon>
        <taxon>Cytophagales</taxon>
        <taxon>Hymenobacteraceae</taxon>
        <taxon>Pontibacter</taxon>
    </lineage>
</organism>
<accession>A0A1I7FK15</accession>
<gene>
    <name evidence="1" type="ORF">SAMN04487941_0264</name>
</gene>
<evidence type="ECO:0000313" key="1">
    <source>
        <dbReference type="EMBL" id="SFU36539.1"/>
    </source>
</evidence>